<feature type="region of interest" description="Disordered" evidence="1">
    <location>
        <begin position="171"/>
        <end position="258"/>
    </location>
</feature>
<dbReference type="AlphaFoldDB" id="A0AAW0S424"/>
<reference evidence="3 4" key="1">
    <citation type="submission" date="2020-02" db="EMBL/GenBank/DDBJ databases">
        <title>Comparative genomics of the hypocrealean fungal genus Beauvera.</title>
        <authorList>
            <person name="Showalter D.N."/>
            <person name="Bushley K.E."/>
            <person name="Rehner S.A."/>
        </authorList>
    </citation>
    <scope>NUCLEOTIDE SEQUENCE [LARGE SCALE GENOMIC DNA]</scope>
    <source>
        <strain evidence="3 4">ARSEF4384</strain>
    </source>
</reference>
<sequence length="304" mass="30428">MKFLSLVCLASGIAASVVRRDLATITSVLNDVGTDLDGMNTAIKNFNGDPNVVLDASNKAIQGLKDGDAKVQPLPELSLNDALGLTGPAKDLQTKGDALLASIKGSKDIIAKADLCEVTLLQVSDLKTAADALIESVVSKVPAAAQSIAQGLVSPLQQALTEAKDLFSSANCQNSGGGGGGGGSSSQPTSAPTSTEPPATTSTEAPATTTTEAPATTTTEAPATTATEPPMTTSAPTLPATTPTATIPITTPGPGNETCPAASTVTVTATDTKDCTPTPTCTKKPPVTVTTTKKACPTGSKLPW</sequence>
<feature type="region of interest" description="Disordered" evidence="1">
    <location>
        <begin position="271"/>
        <end position="304"/>
    </location>
</feature>
<keyword evidence="4" id="KW-1185">Reference proteome</keyword>
<evidence type="ECO:0000313" key="3">
    <source>
        <dbReference type="EMBL" id="KAK8149282.1"/>
    </source>
</evidence>
<feature type="compositionally biased region" description="Low complexity" evidence="1">
    <location>
        <begin position="271"/>
        <end position="298"/>
    </location>
</feature>
<accession>A0AAW0S424</accession>
<dbReference type="Proteomes" id="UP001397290">
    <property type="component" value="Unassembled WGS sequence"/>
</dbReference>
<keyword evidence="2" id="KW-0732">Signal</keyword>
<dbReference type="InterPro" id="IPR021054">
    <property type="entry name" value="Cell_wall_mannoprotein_1"/>
</dbReference>
<dbReference type="EMBL" id="JAAHCF010000055">
    <property type="protein sequence ID" value="KAK8149282.1"/>
    <property type="molecule type" value="Genomic_DNA"/>
</dbReference>
<dbReference type="Gene3D" id="1.20.1280.140">
    <property type="match status" value="1"/>
</dbReference>
<comment type="caution">
    <text evidence="3">The sequence shown here is derived from an EMBL/GenBank/DDBJ whole genome shotgun (WGS) entry which is preliminary data.</text>
</comment>
<proteinExistence type="predicted"/>
<dbReference type="Pfam" id="PF12296">
    <property type="entry name" value="HsbA"/>
    <property type="match status" value="1"/>
</dbReference>
<evidence type="ECO:0000313" key="4">
    <source>
        <dbReference type="Proteomes" id="UP001397290"/>
    </source>
</evidence>
<evidence type="ECO:0008006" key="5">
    <source>
        <dbReference type="Google" id="ProtNLM"/>
    </source>
</evidence>
<feature type="compositionally biased region" description="Gly residues" evidence="1">
    <location>
        <begin position="175"/>
        <end position="184"/>
    </location>
</feature>
<dbReference type="PANTHER" id="PTHR38123">
    <property type="entry name" value="CELL WALL SERINE-THREONINE-RICH GALACTOMANNOPROTEIN MP1 (AFU_ORTHOLOGUE AFUA_4G03240)"/>
    <property type="match status" value="1"/>
</dbReference>
<dbReference type="PANTHER" id="PTHR38123:SF6">
    <property type="entry name" value="CELL WALL SERINE-THREONINE-RICH GALACTOMANNOPROTEIN MP1 (AFU_ORTHOLOGUE AFUA_4G03240)"/>
    <property type="match status" value="1"/>
</dbReference>
<evidence type="ECO:0000256" key="1">
    <source>
        <dbReference type="SAM" id="MobiDB-lite"/>
    </source>
</evidence>
<dbReference type="GO" id="GO:0005576">
    <property type="term" value="C:extracellular region"/>
    <property type="evidence" value="ECO:0007669"/>
    <property type="project" value="TreeGrafter"/>
</dbReference>
<name>A0AAW0S424_9HYPO</name>
<protein>
    <recommendedName>
        <fullName evidence="5">Cell wall protein</fullName>
    </recommendedName>
</protein>
<organism evidence="3 4">
    <name type="scientific">Beauveria asiatica</name>
    <dbReference type="NCBI Taxonomy" id="1069075"/>
    <lineage>
        <taxon>Eukaryota</taxon>
        <taxon>Fungi</taxon>
        <taxon>Dikarya</taxon>
        <taxon>Ascomycota</taxon>
        <taxon>Pezizomycotina</taxon>
        <taxon>Sordariomycetes</taxon>
        <taxon>Hypocreomycetidae</taxon>
        <taxon>Hypocreales</taxon>
        <taxon>Cordycipitaceae</taxon>
        <taxon>Beauveria</taxon>
    </lineage>
</organism>
<gene>
    <name evidence="3" type="ORF">G3M48_007676</name>
</gene>
<feature type="chain" id="PRO_5043642887" description="Cell wall protein" evidence="2">
    <location>
        <begin position="16"/>
        <end position="304"/>
    </location>
</feature>
<evidence type="ECO:0000256" key="2">
    <source>
        <dbReference type="SAM" id="SignalP"/>
    </source>
</evidence>
<feature type="compositionally biased region" description="Low complexity" evidence="1">
    <location>
        <begin position="185"/>
        <end position="258"/>
    </location>
</feature>
<feature type="signal peptide" evidence="2">
    <location>
        <begin position="1"/>
        <end position="15"/>
    </location>
</feature>